<proteinExistence type="predicted"/>
<sequence>MVSEWDYSYHQSKWNYGNVDIAYPYLNNDFLQHLNDENSYNGHYTVFRKAPPSGNLLQFKIILQNKPHIGINDLCNDIIKLINEREYETLLQGGATFSLRISQDNLKEIIINNNLLYWAASRNVMIIVDENTNKKRFDEGWYLLPFLITRIFLLFEICVRLRSFIRLPKDTTFK</sequence>
<name>X6P587_RETFI</name>
<accession>X6P587</accession>
<evidence type="ECO:0000313" key="2">
    <source>
        <dbReference type="Proteomes" id="UP000023152"/>
    </source>
</evidence>
<keyword evidence="2" id="KW-1185">Reference proteome</keyword>
<organism evidence="1 2">
    <name type="scientific">Reticulomyxa filosa</name>
    <dbReference type="NCBI Taxonomy" id="46433"/>
    <lineage>
        <taxon>Eukaryota</taxon>
        <taxon>Sar</taxon>
        <taxon>Rhizaria</taxon>
        <taxon>Retaria</taxon>
        <taxon>Foraminifera</taxon>
        <taxon>Monothalamids</taxon>
        <taxon>Reticulomyxidae</taxon>
        <taxon>Reticulomyxa</taxon>
    </lineage>
</organism>
<dbReference type="OrthoDB" id="341259at2759"/>
<dbReference type="EMBL" id="ASPP01003523">
    <property type="protein sequence ID" value="ETO33283.1"/>
    <property type="molecule type" value="Genomic_DNA"/>
</dbReference>
<comment type="caution">
    <text evidence="1">The sequence shown here is derived from an EMBL/GenBank/DDBJ whole genome shotgun (WGS) entry which is preliminary data.</text>
</comment>
<dbReference type="Proteomes" id="UP000023152">
    <property type="component" value="Unassembled WGS sequence"/>
</dbReference>
<gene>
    <name evidence="1" type="ORF">RFI_03825</name>
</gene>
<dbReference type="AlphaFoldDB" id="X6P587"/>
<evidence type="ECO:0000313" key="1">
    <source>
        <dbReference type="EMBL" id="ETO33283.1"/>
    </source>
</evidence>
<reference evidence="1 2" key="1">
    <citation type="journal article" date="2013" name="Curr. Biol.">
        <title>The Genome of the Foraminiferan Reticulomyxa filosa.</title>
        <authorList>
            <person name="Glockner G."/>
            <person name="Hulsmann N."/>
            <person name="Schleicher M."/>
            <person name="Noegel A.A."/>
            <person name="Eichinger L."/>
            <person name="Gallinger C."/>
            <person name="Pawlowski J."/>
            <person name="Sierra R."/>
            <person name="Euteneuer U."/>
            <person name="Pillet L."/>
            <person name="Moustafa A."/>
            <person name="Platzer M."/>
            <person name="Groth M."/>
            <person name="Szafranski K."/>
            <person name="Schliwa M."/>
        </authorList>
    </citation>
    <scope>NUCLEOTIDE SEQUENCE [LARGE SCALE GENOMIC DNA]</scope>
</reference>
<protein>
    <submittedName>
        <fullName evidence="1">Uncharacterized protein</fullName>
    </submittedName>
</protein>